<dbReference type="PANTHER" id="PTHR46796">
    <property type="entry name" value="HTH-TYPE TRANSCRIPTIONAL ACTIVATOR RHAS-RELATED"/>
    <property type="match status" value="1"/>
</dbReference>
<sequence>MFQAELGITPARYVERVRVDIARAALDAGHCVGDSARRAGFGSAETFRRVFSSQLGVSPKAHRDRFRTVASH</sequence>
<dbReference type="EMBL" id="AP022612">
    <property type="protein sequence ID" value="BBZ36441.1"/>
    <property type="molecule type" value="Genomic_DNA"/>
</dbReference>
<dbReference type="PROSITE" id="PS00041">
    <property type="entry name" value="HTH_ARAC_FAMILY_1"/>
    <property type="match status" value="1"/>
</dbReference>
<dbReference type="InterPro" id="IPR009057">
    <property type="entry name" value="Homeodomain-like_sf"/>
</dbReference>
<dbReference type="GO" id="GO:0003700">
    <property type="term" value="F:DNA-binding transcription factor activity"/>
    <property type="evidence" value="ECO:0007669"/>
    <property type="project" value="InterPro"/>
</dbReference>
<organism evidence="4 5">
    <name type="scientific">Mycolicibacterium confluentis</name>
    <dbReference type="NCBI Taxonomy" id="28047"/>
    <lineage>
        <taxon>Bacteria</taxon>
        <taxon>Bacillati</taxon>
        <taxon>Actinomycetota</taxon>
        <taxon>Actinomycetes</taxon>
        <taxon>Mycobacteriales</taxon>
        <taxon>Mycobacteriaceae</taxon>
        <taxon>Mycolicibacterium</taxon>
    </lineage>
</organism>
<keyword evidence="1" id="KW-0805">Transcription regulation</keyword>
<dbReference type="SUPFAM" id="SSF46689">
    <property type="entry name" value="Homeodomain-like"/>
    <property type="match status" value="1"/>
</dbReference>
<evidence type="ECO:0000313" key="5">
    <source>
        <dbReference type="Proteomes" id="UP000466931"/>
    </source>
</evidence>
<dbReference type="PANTHER" id="PTHR46796:SF10">
    <property type="entry name" value="TRANSCRIPTIONAL ACTIVATOR FEAR"/>
    <property type="match status" value="1"/>
</dbReference>
<dbReference type="InterPro" id="IPR018062">
    <property type="entry name" value="HTH_AraC-typ_CS"/>
</dbReference>
<dbReference type="InterPro" id="IPR050204">
    <property type="entry name" value="AraC_XylS_family_regulators"/>
</dbReference>
<accession>A0A7I7Y6D0</accession>
<dbReference type="PROSITE" id="PS01124">
    <property type="entry name" value="HTH_ARAC_FAMILY_2"/>
    <property type="match status" value="1"/>
</dbReference>
<keyword evidence="3" id="KW-0804">Transcription</keyword>
<dbReference type="Pfam" id="PF12833">
    <property type="entry name" value="HTH_18"/>
    <property type="match status" value="1"/>
</dbReference>
<dbReference type="Proteomes" id="UP000466931">
    <property type="component" value="Chromosome"/>
</dbReference>
<proteinExistence type="predicted"/>
<dbReference type="GO" id="GO:0043565">
    <property type="term" value="F:sequence-specific DNA binding"/>
    <property type="evidence" value="ECO:0007669"/>
    <property type="project" value="InterPro"/>
</dbReference>
<keyword evidence="2" id="KW-0238">DNA-binding</keyword>
<gene>
    <name evidence="4" type="ORF">MCNF_50460</name>
</gene>
<protein>
    <submittedName>
        <fullName evidence="4">Uncharacterized protein</fullName>
    </submittedName>
</protein>
<evidence type="ECO:0000313" key="4">
    <source>
        <dbReference type="EMBL" id="BBZ36441.1"/>
    </source>
</evidence>
<reference evidence="4" key="2">
    <citation type="submission" date="2020-02" db="EMBL/GenBank/DDBJ databases">
        <authorList>
            <person name="Matsumoto Y."/>
            <person name="Motooka D."/>
            <person name="Nakamura S."/>
        </authorList>
    </citation>
    <scope>NUCLEOTIDE SEQUENCE</scope>
    <source>
        <strain evidence="4">JCM 13671</strain>
    </source>
</reference>
<dbReference type="AlphaFoldDB" id="A0A7I7Y6D0"/>
<evidence type="ECO:0000256" key="3">
    <source>
        <dbReference type="ARBA" id="ARBA00023163"/>
    </source>
</evidence>
<keyword evidence="5" id="KW-1185">Reference proteome</keyword>
<dbReference type="SMART" id="SM00342">
    <property type="entry name" value="HTH_ARAC"/>
    <property type="match status" value="1"/>
</dbReference>
<reference evidence="4" key="1">
    <citation type="journal article" date="2019" name="Emerg. Microbes Infect.">
        <title>Comprehensive subspecies identification of 175 nontuberculous mycobacteria species based on 7547 genomic profiles.</title>
        <authorList>
            <person name="Matsumoto Y."/>
            <person name="Kinjo T."/>
            <person name="Motooka D."/>
            <person name="Nabeya D."/>
            <person name="Jung N."/>
            <person name="Uechi K."/>
            <person name="Horii T."/>
            <person name="Iida T."/>
            <person name="Fujita J."/>
            <person name="Nakamura S."/>
        </authorList>
    </citation>
    <scope>NUCLEOTIDE SEQUENCE [LARGE SCALE GENOMIC DNA]</scope>
    <source>
        <strain evidence="4">JCM 13671</strain>
    </source>
</reference>
<dbReference type="InterPro" id="IPR018060">
    <property type="entry name" value="HTH_AraC"/>
</dbReference>
<name>A0A7I7Y6D0_9MYCO</name>
<dbReference type="Gene3D" id="1.10.10.60">
    <property type="entry name" value="Homeodomain-like"/>
    <property type="match status" value="1"/>
</dbReference>
<evidence type="ECO:0000256" key="1">
    <source>
        <dbReference type="ARBA" id="ARBA00023015"/>
    </source>
</evidence>
<evidence type="ECO:0000256" key="2">
    <source>
        <dbReference type="ARBA" id="ARBA00023125"/>
    </source>
</evidence>